<feature type="region of interest" description="Disordered" evidence="9">
    <location>
        <begin position="365"/>
        <end position="409"/>
    </location>
</feature>
<evidence type="ECO:0000256" key="4">
    <source>
        <dbReference type="ARBA" id="ARBA00022722"/>
    </source>
</evidence>
<comment type="caution">
    <text evidence="11">The sequence shown here is derived from an EMBL/GenBank/DDBJ whole genome shotgun (WGS) entry which is preliminary data.</text>
</comment>
<dbReference type="PANTHER" id="PTHR46018">
    <property type="entry name" value="ZINC PHOSPHODIESTERASE ELAC PROTEIN 1"/>
    <property type="match status" value="1"/>
</dbReference>
<dbReference type="OrthoDB" id="527344at2759"/>
<dbReference type="CDD" id="cd07717">
    <property type="entry name" value="RNaseZ_ZiPD-like_MBL-fold"/>
    <property type="match status" value="1"/>
</dbReference>
<dbReference type="GO" id="GO:0042781">
    <property type="term" value="F:3'-tRNA processing endoribonuclease activity"/>
    <property type="evidence" value="ECO:0007669"/>
    <property type="project" value="TreeGrafter"/>
</dbReference>
<evidence type="ECO:0000256" key="6">
    <source>
        <dbReference type="ARBA" id="ARBA00022759"/>
    </source>
</evidence>
<dbReference type="InterPro" id="IPR013471">
    <property type="entry name" value="RNase_Z/BN"/>
</dbReference>
<evidence type="ECO:0000313" key="11">
    <source>
        <dbReference type="EMBL" id="KAG6376052.1"/>
    </source>
</evidence>
<evidence type="ECO:0000259" key="10">
    <source>
        <dbReference type="Pfam" id="PF12706"/>
    </source>
</evidence>
<evidence type="ECO:0000256" key="8">
    <source>
        <dbReference type="ARBA" id="ARBA00022833"/>
    </source>
</evidence>
<dbReference type="InterPro" id="IPR001279">
    <property type="entry name" value="Metallo-B-lactamas"/>
</dbReference>
<feature type="region of interest" description="Disordered" evidence="9">
    <location>
        <begin position="1"/>
        <end position="22"/>
    </location>
</feature>
<evidence type="ECO:0000256" key="3">
    <source>
        <dbReference type="ARBA" id="ARBA00022694"/>
    </source>
</evidence>
<evidence type="ECO:0000256" key="1">
    <source>
        <dbReference type="ARBA" id="ARBA00001947"/>
    </source>
</evidence>
<dbReference type="SUPFAM" id="SSF56281">
    <property type="entry name" value="Metallo-hydrolase/oxidoreductase"/>
    <property type="match status" value="1"/>
</dbReference>
<keyword evidence="6" id="KW-0255">Endonuclease</keyword>
<keyword evidence="3" id="KW-0819">tRNA processing</keyword>
<feature type="compositionally biased region" description="Basic and acidic residues" evidence="9">
    <location>
        <begin position="396"/>
        <end position="409"/>
    </location>
</feature>
<evidence type="ECO:0000313" key="12">
    <source>
        <dbReference type="Proteomes" id="UP000683000"/>
    </source>
</evidence>
<gene>
    <name evidence="11" type="ORF">JVT61DRAFT_2020</name>
</gene>
<protein>
    <submittedName>
        <fullName evidence="11">Beta-lactamase-like protein</fullName>
    </submittedName>
</protein>
<evidence type="ECO:0000256" key="7">
    <source>
        <dbReference type="ARBA" id="ARBA00022801"/>
    </source>
</evidence>
<dbReference type="GO" id="GO:0046872">
    <property type="term" value="F:metal ion binding"/>
    <property type="evidence" value="ECO:0007669"/>
    <property type="project" value="UniProtKB-KW"/>
</dbReference>
<evidence type="ECO:0000256" key="5">
    <source>
        <dbReference type="ARBA" id="ARBA00022723"/>
    </source>
</evidence>
<sequence>MARNMQITFLGTSSGGGPSPSRNCSSLVANVIGDGTLWMVDCAEGTTRQFLTQPRGNGEETLRAHKVSKLFVTHMHADHVMGIVPFLRHILFPPTIVDGSEVHPPAKPPPRIEIYGPAGLRAFVRSILTMTLTKTADTYAVHELLTPQCSRTPCDAKSLHSSECPGLDFLCDDQGIWQALTVVRGRHGNTIVDAGPISHRDPCIGYIIREPHFPNRKIAILGDTYDASGIEPLLKSPPPSLLIHEATDACIPTSVDPKARRKDEKVRQNVLARGHSTPVMAGEFAKRVGAERLVLNHIGSRFAAPRQSKNGHDVRFAVIEEISRQASEAWGMGHAQVAFDFMRVNIPAPSIPAADVAVAEENVNEQVNASRRGSGGGKQQRGRGRRGRRNYSGRNEQSRNDGKGMRNQT</sequence>
<keyword evidence="8" id="KW-0862">Zinc</keyword>
<keyword evidence="5" id="KW-0479">Metal-binding</keyword>
<dbReference type="InterPro" id="IPR036866">
    <property type="entry name" value="RibonucZ/Hydroxyglut_hydro"/>
</dbReference>
<feature type="compositionally biased region" description="Polar residues" evidence="9">
    <location>
        <begin position="1"/>
        <end position="10"/>
    </location>
</feature>
<keyword evidence="7" id="KW-0378">Hydrolase</keyword>
<dbReference type="EMBL" id="JAGFBS010000012">
    <property type="protein sequence ID" value="KAG6376052.1"/>
    <property type="molecule type" value="Genomic_DNA"/>
</dbReference>
<proteinExistence type="predicted"/>
<dbReference type="PANTHER" id="PTHR46018:SF2">
    <property type="entry name" value="ZINC PHOSPHODIESTERASE ELAC PROTEIN 1"/>
    <property type="match status" value="1"/>
</dbReference>
<organism evidence="11 12">
    <name type="scientific">Boletus reticuloceps</name>
    <dbReference type="NCBI Taxonomy" id="495285"/>
    <lineage>
        <taxon>Eukaryota</taxon>
        <taxon>Fungi</taxon>
        <taxon>Dikarya</taxon>
        <taxon>Basidiomycota</taxon>
        <taxon>Agaricomycotina</taxon>
        <taxon>Agaricomycetes</taxon>
        <taxon>Agaricomycetidae</taxon>
        <taxon>Boletales</taxon>
        <taxon>Boletineae</taxon>
        <taxon>Boletaceae</taxon>
        <taxon>Boletoideae</taxon>
        <taxon>Boletus</taxon>
    </lineage>
</organism>
<dbReference type="AlphaFoldDB" id="A0A8I2YRE7"/>
<name>A0A8I2YRE7_9AGAM</name>
<dbReference type="Proteomes" id="UP000683000">
    <property type="component" value="Unassembled WGS sequence"/>
</dbReference>
<keyword evidence="12" id="KW-1185">Reference proteome</keyword>
<dbReference type="GO" id="GO:0005634">
    <property type="term" value="C:nucleus"/>
    <property type="evidence" value="ECO:0007669"/>
    <property type="project" value="TreeGrafter"/>
</dbReference>
<reference evidence="11" key="1">
    <citation type="submission" date="2021-03" db="EMBL/GenBank/DDBJ databases">
        <title>Evolutionary innovations through gain and loss of genes in the ectomycorrhizal Boletales.</title>
        <authorList>
            <person name="Wu G."/>
            <person name="Miyauchi S."/>
            <person name="Morin E."/>
            <person name="Yang Z.-L."/>
            <person name="Xu J."/>
            <person name="Martin F.M."/>
        </authorList>
    </citation>
    <scope>NUCLEOTIDE SEQUENCE</scope>
    <source>
        <strain evidence="11">BR01</strain>
    </source>
</reference>
<feature type="compositionally biased region" description="Basic residues" evidence="9">
    <location>
        <begin position="380"/>
        <end position="391"/>
    </location>
</feature>
<accession>A0A8I2YRE7</accession>
<comment type="subunit">
    <text evidence="2">Homodimer.</text>
</comment>
<keyword evidence="4" id="KW-0540">Nuclease</keyword>
<feature type="domain" description="Metallo-beta-lactamase" evidence="10">
    <location>
        <begin position="40"/>
        <end position="298"/>
    </location>
</feature>
<evidence type="ECO:0000256" key="9">
    <source>
        <dbReference type="SAM" id="MobiDB-lite"/>
    </source>
</evidence>
<dbReference type="Pfam" id="PF12706">
    <property type="entry name" value="Lactamase_B_2"/>
    <property type="match status" value="1"/>
</dbReference>
<comment type="cofactor">
    <cofactor evidence="1">
        <name>Zn(2+)</name>
        <dbReference type="ChEBI" id="CHEBI:29105"/>
    </cofactor>
</comment>
<dbReference type="Gene3D" id="3.60.15.10">
    <property type="entry name" value="Ribonuclease Z/Hydroxyacylglutathione hydrolase-like"/>
    <property type="match status" value="1"/>
</dbReference>
<evidence type="ECO:0000256" key="2">
    <source>
        <dbReference type="ARBA" id="ARBA00011738"/>
    </source>
</evidence>